<protein>
    <recommendedName>
        <fullName evidence="2">precorrin-2 dehydrogenase</fullName>
        <ecNumber evidence="2">1.3.1.76</ecNumber>
    </recommendedName>
</protein>
<dbReference type="EMBL" id="JAPDDP010000018">
    <property type="protein sequence ID" value="MDA0181022.1"/>
    <property type="molecule type" value="Genomic_DNA"/>
</dbReference>
<feature type="domain" description="Siroheme synthase central" evidence="7">
    <location>
        <begin position="150"/>
        <end position="175"/>
    </location>
</feature>
<dbReference type="Proteomes" id="UP001147653">
    <property type="component" value="Unassembled WGS sequence"/>
</dbReference>
<keyword evidence="3" id="KW-0560">Oxidoreductase</keyword>
<comment type="catalytic activity">
    <reaction evidence="6">
        <text>precorrin-2 + NAD(+) = sirohydrochlorin + NADH + 2 H(+)</text>
        <dbReference type="Rhea" id="RHEA:15613"/>
        <dbReference type="ChEBI" id="CHEBI:15378"/>
        <dbReference type="ChEBI" id="CHEBI:57540"/>
        <dbReference type="ChEBI" id="CHEBI:57945"/>
        <dbReference type="ChEBI" id="CHEBI:58351"/>
        <dbReference type="ChEBI" id="CHEBI:58827"/>
        <dbReference type="EC" id="1.3.1.76"/>
    </reaction>
</comment>
<keyword evidence="9" id="KW-1185">Reference proteome</keyword>
<dbReference type="NCBIfam" id="TIGR01470">
    <property type="entry name" value="cysG_Nterm"/>
    <property type="match status" value="1"/>
</dbReference>
<dbReference type="InterPro" id="IPR036291">
    <property type="entry name" value="NAD(P)-bd_dom_sf"/>
</dbReference>
<sequence>MPAQAYAGKECVCQYRRGICDQTCVRDMLDTPFYIACLKLTGRRCVVVGGGEIGLEKVEGLLACDGRVVLIAPEIEPALEKLAEEGSIEWIRRRYERGDLEKAFMVIAATNDTDVNIGVYNDAEERAMLANVVDVPPLCNFILPAIVRTGPLAIAISTAGASPALAKRMKAQIAETFGPEYARLAVMLNDVRGWAKGTLPTYQDRKAFFESIVNGDPDPIALLRAGEEATVLELIRTAQRQHEPAKSAL</sequence>
<reference evidence="8" key="1">
    <citation type="submission" date="2022-10" db="EMBL/GenBank/DDBJ databases">
        <title>The WGS of Solirubrobacter phytolaccae KCTC 29190.</title>
        <authorList>
            <person name="Jiang Z."/>
        </authorList>
    </citation>
    <scope>NUCLEOTIDE SEQUENCE</scope>
    <source>
        <strain evidence="8">KCTC 29190</strain>
    </source>
</reference>
<dbReference type="InterPro" id="IPR006367">
    <property type="entry name" value="Sirohaem_synthase_N"/>
</dbReference>
<dbReference type="GO" id="GO:0004325">
    <property type="term" value="F:ferrochelatase activity"/>
    <property type="evidence" value="ECO:0007669"/>
    <property type="project" value="InterPro"/>
</dbReference>
<dbReference type="RefSeq" id="WP_270025334.1">
    <property type="nucleotide sequence ID" value="NZ_JAPDDP010000018.1"/>
</dbReference>
<dbReference type="InterPro" id="IPR028161">
    <property type="entry name" value="Met8-like"/>
</dbReference>
<dbReference type="Gene3D" id="3.40.50.720">
    <property type="entry name" value="NAD(P)-binding Rossmann-like Domain"/>
    <property type="match status" value="1"/>
</dbReference>
<dbReference type="Pfam" id="PF13241">
    <property type="entry name" value="NAD_binding_7"/>
    <property type="match status" value="1"/>
</dbReference>
<evidence type="ECO:0000256" key="6">
    <source>
        <dbReference type="ARBA" id="ARBA00047561"/>
    </source>
</evidence>
<keyword evidence="4" id="KW-0520">NAD</keyword>
<organism evidence="8 9">
    <name type="scientific">Solirubrobacter phytolaccae</name>
    <dbReference type="NCBI Taxonomy" id="1404360"/>
    <lineage>
        <taxon>Bacteria</taxon>
        <taxon>Bacillati</taxon>
        <taxon>Actinomycetota</taxon>
        <taxon>Thermoleophilia</taxon>
        <taxon>Solirubrobacterales</taxon>
        <taxon>Solirubrobacteraceae</taxon>
        <taxon>Solirubrobacter</taxon>
    </lineage>
</organism>
<dbReference type="PANTHER" id="PTHR35330">
    <property type="entry name" value="SIROHEME BIOSYNTHESIS PROTEIN MET8"/>
    <property type="match status" value="1"/>
</dbReference>
<accession>A0A9X3SF57</accession>
<dbReference type="GO" id="GO:0019354">
    <property type="term" value="P:siroheme biosynthetic process"/>
    <property type="evidence" value="ECO:0007669"/>
    <property type="project" value="InterPro"/>
</dbReference>
<proteinExistence type="predicted"/>
<dbReference type="PANTHER" id="PTHR35330:SF1">
    <property type="entry name" value="SIROHEME BIOSYNTHESIS PROTEIN MET8"/>
    <property type="match status" value="1"/>
</dbReference>
<comment type="pathway">
    <text evidence="1">Porphyrin-containing compound metabolism; siroheme biosynthesis; sirohydrochlorin from precorrin-2: step 1/1.</text>
</comment>
<dbReference type="Gene3D" id="1.10.8.610">
    <property type="entry name" value="SirC, precorrin-2 dehydrogenase, C-terminal helical domain-like"/>
    <property type="match status" value="1"/>
</dbReference>
<evidence type="ECO:0000256" key="3">
    <source>
        <dbReference type="ARBA" id="ARBA00023002"/>
    </source>
</evidence>
<dbReference type="InterPro" id="IPR028281">
    <property type="entry name" value="Sirohaem_synthase_central"/>
</dbReference>
<evidence type="ECO:0000313" key="9">
    <source>
        <dbReference type="Proteomes" id="UP001147653"/>
    </source>
</evidence>
<name>A0A9X3SF57_9ACTN</name>
<keyword evidence="5" id="KW-0627">Porphyrin biosynthesis</keyword>
<evidence type="ECO:0000313" key="8">
    <source>
        <dbReference type="EMBL" id="MDA0181022.1"/>
    </source>
</evidence>
<evidence type="ECO:0000256" key="1">
    <source>
        <dbReference type="ARBA" id="ARBA00005010"/>
    </source>
</evidence>
<gene>
    <name evidence="8" type="ORF">OJ997_12005</name>
</gene>
<dbReference type="SUPFAM" id="SSF75615">
    <property type="entry name" value="Siroheme synthase middle domains-like"/>
    <property type="match status" value="1"/>
</dbReference>
<comment type="caution">
    <text evidence="8">The sequence shown here is derived from an EMBL/GenBank/DDBJ whole genome shotgun (WGS) entry which is preliminary data.</text>
</comment>
<evidence type="ECO:0000259" key="7">
    <source>
        <dbReference type="Pfam" id="PF14824"/>
    </source>
</evidence>
<evidence type="ECO:0000256" key="2">
    <source>
        <dbReference type="ARBA" id="ARBA00012400"/>
    </source>
</evidence>
<evidence type="ECO:0000256" key="5">
    <source>
        <dbReference type="ARBA" id="ARBA00023244"/>
    </source>
</evidence>
<evidence type="ECO:0000256" key="4">
    <source>
        <dbReference type="ARBA" id="ARBA00023027"/>
    </source>
</evidence>
<dbReference type="Pfam" id="PF14824">
    <property type="entry name" value="Sirohm_synth_M"/>
    <property type="match status" value="1"/>
</dbReference>
<dbReference type="EC" id="1.3.1.76" evidence="2"/>
<dbReference type="GO" id="GO:0043115">
    <property type="term" value="F:precorrin-2 dehydrogenase activity"/>
    <property type="evidence" value="ECO:0007669"/>
    <property type="project" value="UniProtKB-EC"/>
</dbReference>
<dbReference type="InterPro" id="IPR042518">
    <property type="entry name" value="SirC_C"/>
</dbReference>
<dbReference type="SUPFAM" id="SSF51735">
    <property type="entry name" value="NAD(P)-binding Rossmann-fold domains"/>
    <property type="match status" value="1"/>
</dbReference>
<dbReference type="AlphaFoldDB" id="A0A9X3SF57"/>